<dbReference type="OrthoDB" id="277011at2759"/>
<evidence type="ECO:0000256" key="4">
    <source>
        <dbReference type="PIRSR" id="PIRSR640078-1"/>
    </source>
</evidence>
<feature type="compositionally biased region" description="Polar residues" evidence="6">
    <location>
        <begin position="1"/>
        <end position="10"/>
    </location>
</feature>
<dbReference type="PROSITE" id="PS50969">
    <property type="entry name" value="FCP1"/>
    <property type="match status" value="1"/>
</dbReference>
<evidence type="ECO:0000256" key="6">
    <source>
        <dbReference type="SAM" id="MobiDB-lite"/>
    </source>
</evidence>
<keyword evidence="9" id="KW-1185">Reference proteome</keyword>
<feature type="compositionally biased region" description="Basic and acidic residues" evidence="6">
    <location>
        <begin position="11"/>
        <end position="24"/>
    </location>
</feature>
<feature type="site" description="Transition state stabilizer" evidence="5">
    <location>
        <position position="190"/>
    </location>
</feature>
<accession>A0A7R8X412</accession>
<dbReference type="InterPro" id="IPR040078">
    <property type="entry name" value="RNA_Pol_CTD_Phosphatase"/>
</dbReference>
<keyword evidence="2" id="KW-0378">Hydrolase</keyword>
<feature type="active site" description="Proton donor" evidence="4">
    <location>
        <position position="98"/>
    </location>
</feature>
<dbReference type="Proteomes" id="UP000677054">
    <property type="component" value="Unassembled WGS sequence"/>
</dbReference>
<feature type="site" description="Transition state stabilizer" evidence="5">
    <location>
        <position position="152"/>
    </location>
</feature>
<dbReference type="GO" id="GO:0008420">
    <property type="term" value="F:RNA polymerase II CTD heptapeptide repeat phosphatase activity"/>
    <property type="evidence" value="ECO:0007669"/>
    <property type="project" value="InterPro"/>
</dbReference>
<dbReference type="SUPFAM" id="SSF56784">
    <property type="entry name" value="HAD-like"/>
    <property type="match status" value="1"/>
</dbReference>
<feature type="domain" description="FCP1 homology" evidence="7">
    <location>
        <begin position="86"/>
        <end position="244"/>
    </location>
</feature>
<dbReference type="NCBIfam" id="TIGR02251">
    <property type="entry name" value="HIF-SF_euk"/>
    <property type="match status" value="1"/>
</dbReference>
<dbReference type="Pfam" id="PF03031">
    <property type="entry name" value="NIF"/>
    <property type="match status" value="1"/>
</dbReference>
<reference evidence="8" key="1">
    <citation type="submission" date="2020-11" db="EMBL/GenBank/DDBJ databases">
        <authorList>
            <person name="Tran Van P."/>
        </authorList>
    </citation>
    <scope>NUCLEOTIDE SEQUENCE</scope>
</reference>
<dbReference type="InterPro" id="IPR023214">
    <property type="entry name" value="HAD_sf"/>
</dbReference>
<dbReference type="EMBL" id="CAJPEV010000028">
    <property type="protein sequence ID" value="CAG0879064.1"/>
    <property type="molecule type" value="Genomic_DNA"/>
</dbReference>
<comment type="catalytic activity">
    <reaction evidence="3">
        <text>O-phospho-L-seryl-[protein] + H2O = L-seryl-[protein] + phosphate</text>
        <dbReference type="Rhea" id="RHEA:20629"/>
        <dbReference type="Rhea" id="RHEA-COMP:9863"/>
        <dbReference type="Rhea" id="RHEA-COMP:11604"/>
        <dbReference type="ChEBI" id="CHEBI:15377"/>
        <dbReference type="ChEBI" id="CHEBI:29999"/>
        <dbReference type="ChEBI" id="CHEBI:43474"/>
        <dbReference type="ChEBI" id="CHEBI:83421"/>
        <dbReference type="EC" id="3.1.3.16"/>
    </reaction>
</comment>
<dbReference type="SFLD" id="SFLDG01124">
    <property type="entry name" value="C0.1:_RNA_Pol_CTD_Phosphatase"/>
    <property type="match status" value="1"/>
</dbReference>
<dbReference type="Gene3D" id="3.40.50.1000">
    <property type="entry name" value="HAD superfamily/HAD-like"/>
    <property type="match status" value="1"/>
</dbReference>
<dbReference type="FunFam" id="3.40.50.1000:FF:000013">
    <property type="entry name" value="Carboxy-terminal domain RNA polymerase II polypeptide A small"/>
    <property type="match status" value="1"/>
</dbReference>
<dbReference type="InterPro" id="IPR050365">
    <property type="entry name" value="TIM50"/>
</dbReference>
<dbReference type="SFLD" id="SFLDS00003">
    <property type="entry name" value="Haloacid_Dehalogenase"/>
    <property type="match status" value="1"/>
</dbReference>
<dbReference type="EMBL" id="LR899545">
    <property type="protein sequence ID" value="CAD7240386.1"/>
    <property type="molecule type" value="Genomic_DNA"/>
</dbReference>
<dbReference type="InterPro" id="IPR004274">
    <property type="entry name" value="FCP1_dom"/>
</dbReference>
<dbReference type="CDD" id="cd07521">
    <property type="entry name" value="HAD_FCP1-like"/>
    <property type="match status" value="1"/>
</dbReference>
<evidence type="ECO:0000313" key="9">
    <source>
        <dbReference type="Proteomes" id="UP000677054"/>
    </source>
</evidence>
<feature type="active site" description="4-aspartylphosphate intermediate" evidence="4">
    <location>
        <position position="96"/>
    </location>
</feature>
<evidence type="ECO:0000256" key="1">
    <source>
        <dbReference type="ARBA" id="ARBA00013081"/>
    </source>
</evidence>
<dbReference type="InterPro" id="IPR011948">
    <property type="entry name" value="Dullard_phosphatase"/>
</dbReference>
<gene>
    <name evidence="8" type="ORF">DSTB1V02_LOCUS410</name>
</gene>
<name>A0A7R8X412_9CRUS</name>
<evidence type="ECO:0000256" key="2">
    <source>
        <dbReference type="ARBA" id="ARBA00022801"/>
    </source>
</evidence>
<sequence>MESSSIANRVSKNDEDQVNKDVPARNDVNNSQKKSRRKVWKSMFCCFGRIYHSKNSESHPEENGQYSPHLPQPIAYRYLLPSIKAQETKKKCMIIDLDETLVHSSFKPISNADFIVPVEIDGTVHQVYVLKRPYVDEFLEKMGHMFECVLFTASLAKYADPVVDLLDKAGVFKVRLFREACVYHHGNYVKDLSRLGRDLNQVVIVDNSPASYIFHPDNAVPVVSWFDDMSDTELRDLIPFLEALSGAESVYSYLKNHRHPHSGRRQQEALITAQTVHNGPPPDSSNPISSVTNTGLDGDDNPVLPVLPGNVHTPLPPPIPA</sequence>
<evidence type="ECO:0000256" key="3">
    <source>
        <dbReference type="ARBA" id="ARBA00047761"/>
    </source>
</evidence>
<evidence type="ECO:0000256" key="5">
    <source>
        <dbReference type="PIRSR" id="PIRSR640078-3"/>
    </source>
</evidence>
<feature type="region of interest" description="Disordered" evidence="6">
    <location>
        <begin position="275"/>
        <end position="321"/>
    </location>
</feature>
<feature type="compositionally biased region" description="Polar residues" evidence="6">
    <location>
        <begin position="285"/>
        <end position="295"/>
    </location>
</feature>
<dbReference type="InterPro" id="IPR036412">
    <property type="entry name" value="HAD-like_sf"/>
</dbReference>
<protein>
    <recommendedName>
        <fullName evidence="1">protein-serine/threonine phosphatase</fullName>
        <ecNumber evidence="1">3.1.3.16</ecNumber>
    </recommendedName>
</protein>
<feature type="region of interest" description="Disordered" evidence="6">
    <location>
        <begin position="1"/>
        <end position="35"/>
    </location>
</feature>
<evidence type="ECO:0000259" key="7">
    <source>
        <dbReference type="PROSITE" id="PS50969"/>
    </source>
</evidence>
<dbReference type="SMART" id="SM00577">
    <property type="entry name" value="CPDc"/>
    <property type="match status" value="1"/>
</dbReference>
<dbReference type="PANTHER" id="PTHR12210">
    <property type="entry name" value="DULLARD PROTEIN PHOSPHATASE"/>
    <property type="match status" value="1"/>
</dbReference>
<proteinExistence type="predicted"/>
<dbReference type="EC" id="3.1.3.16" evidence="1"/>
<organism evidence="8">
    <name type="scientific">Darwinula stevensoni</name>
    <dbReference type="NCBI Taxonomy" id="69355"/>
    <lineage>
        <taxon>Eukaryota</taxon>
        <taxon>Metazoa</taxon>
        <taxon>Ecdysozoa</taxon>
        <taxon>Arthropoda</taxon>
        <taxon>Crustacea</taxon>
        <taxon>Oligostraca</taxon>
        <taxon>Ostracoda</taxon>
        <taxon>Podocopa</taxon>
        <taxon>Podocopida</taxon>
        <taxon>Darwinulocopina</taxon>
        <taxon>Darwinuloidea</taxon>
        <taxon>Darwinulidae</taxon>
        <taxon>Darwinula</taxon>
    </lineage>
</organism>
<dbReference type="AlphaFoldDB" id="A0A7R8X412"/>
<evidence type="ECO:0000313" key="8">
    <source>
        <dbReference type="EMBL" id="CAD7240386.1"/>
    </source>
</evidence>